<organism evidence="2 3">
    <name type="scientific">Streptomyces luteolus</name>
    <dbReference type="NCBI Taxonomy" id="3043615"/>
    <lineage>
        <taxon>Bacteria</taxon>
        <taxon>Bacillati</taxon>
        <taxon>Actinomycetota</taxon>
        <taxon>Actinomycetes</taxon>
        <taxon>Kitasatosporales</taxon>
        <taxon>Streptomycetaceae</taxon>
        <taxon>Streptomyces</taxon>
    </lineage>
</organism>
<evidence type="ECO:0000313" key="3">
    <source>
        <dbReference type="Proteomes" id="UP001237105"/>
    </source>
</evidence>
<gene>
    <name evidence="2" type="ORF">QIT00_15190</name>
</gene>
<feature type="domain" description="HTH cro/C1-type" evidence="1">
    <location>
        <begin position="20"/>
        <end position="76"/>
    </location>
</feature>
<sequence length="289" mass="31828">MPASPSSSAQAAREAVARQLRDLRKEAGLTVVQLAEACGWHYSKTSRIENALTGPSVRDIRRWCTATGAEDQAQELVTQSIHAESMYRQWRDQVRAGLRHVQDSRVRLFQATAVHRLYSASLVPGLLQSEGYVRAVLGIASTVHGLPPEDVDDAVRARLDRSRIVNEPGRRFVVVIEEPVLYHQITDVDAMGAQLGYLLTAGALPAVSFGIIPMGERRSHWPEETFHMYDSDRVTVELVSAEVTVTQPAEVAQYAAAFDRLRSMAVYGADARALITRAIDALDRPSPGD</sequence>
<name>A0ABT6SZ17_9ACTN</name>
<dbReference type="RefSeq" id="WP_282535777.1">
    <property type="nucleotide sequence ID" value="NZ_JASCIS010000013.1"/>
</dbReference>
<reference evidence="2 3" key="1">
    <citation type="submission" date="2023-05" db="EMBL/GenBank/DDBJ databases">
        <title>Draft genome sequence of Streptomyces sp. B-S-A12 isolated from a cave soil in Thailand.</title>
        <authorList>
            <person name="Chamroensaksri N."/>
            <person name="Muangham S."/>
        </authorList>
    </citation>
    <scope>NUCLEOTIDE SEQUENCE [LARGE SCALE GENOMIC DNA]</scope>
    <source>
        <strain evidence="2 3">B-S-A12</strain>
    </source>
</reference>
<dbReference type="Pfam" id="PF19054">
    <property type="entry name" value="DUF5753"/>
    <property type="match status" value="1"/>
</dbReference>
<keyword evidence="3" id="KW-1185">Reference proteome</keyword>
<dbReference type="Proteomes" id="UP001237105">
    <property type="component" value="Unassembled WGS sequence"/>
</dbReference>
<evidence type="ECO:0000313" key="2">
    <source>
        <dbReference type="EMBL" id="MDI3419892.1"/>
    </source>
</evidence>
<dbReference type="Pfam" id="PF13560">
    <property type="entry name" value="HTH_31"/>
    <property type="match status" value="1"/>
</dbReference>
<dbReference type="SMART" id="SM00530">
    <property type="entry name" value="HTH_XRE"/>
    <property type="match status" value="1"/>
</dbReference>
<proteinExistence type="predicted"/>
<dbReference type="PROSITE" id="PS50943">
    <property type="entry name" value="HTH_CROC1"/>
    <property type="match status" value="1"/>
</dbReference>
<evidence type="ECO:0000259" key="1">
    <source>
        <dbReference type="PROSITE" id="PS50943"/>
    </source>
</evidence>
<dbReference type="CDD" id="cd00093">
    <property type="entry name" value="HTH_XRE"/>
    <property type="match status" value="1"/>
</dbReference>
<dbReference type="Gene3D" id="1.10.260.40">
    <property type="entry name" value="lambda repressor-like DNA-binding domains"/>
    <property type="match status" value="1"/>
</dbReference>
<protein>
    <submittedName>
        <fullName evidence="2">Helix-turn-helix transcriptional regulator</fullName>
    </submittedName>
</protein>
<dbReference type="EMBL" id="JASCIS010000013">
    <property type="protein sequence ID" value="MDI3419892.1"/>
    <property type="molecule type" value="Genomic_DNA"/>
</dbReference>
<comment type="caution">
    <text evidence="2">The sequence shown here is derived from an EMBL/GenBank/DDBJ whole genome shotgun (WGS) entry which is preliminary data.</text>
</comment>
<dbReference type="InterPro" id="IPR043917">
    <property type="entry name" value="DUF5753"/>
</dbReference>
<dbReference type="SUPFAM" id="SSF47413">
    <property type="entry name" value="lambda repressor-like DNA-binding domains"/>
    <property type="match status" value="1"/>
</dbReference>
<dbReference type="InterPro" id="IPR010982">
    <property type="entry name" value="Lambda_DNA-bd_dom_sf"/>
</dbReference>
<dbReference type="InterPro" id="IPR001387">
    <property type="entry name" value="Cro/C1-type_HTH"/>
</dbReference>
<accession>A0ABT6SZ17</accession>